<dbReference type="OrthoDB" id="573482at2"/>
<dbReference type="InterPro" id="IPR009078">
    <property type="entry name" value="Ferritin-like_SF"/>
</dbReference>
<organism evidence="2 3">
    <name type="scientific">Mesobacillus zeae</name>
    <dbReference type="NCBI Taxonomy" id="1917180"/>
    <lineage>
        <taxon>Bacteria</taxon>
        <taxon>Bacillati</taxon>
        <taxon>Bacillota</taxon>
        <taxon>Bacilli</taxon>
        <taxon>Bacillales</taxon>
        <taxon>Bacillaceae</taxon>
        <taxon>Mesobacillus</taxon>
    </lineage>
</organism>
<proteinExistence type="predicted"/>
<accession>A0A398B804</accession>
<gene>
    <name evidence="2" type="ORF">D1970_08635</name>
</gene>
<evidence type="ECO:0000313" key="2">
    <source>
        <dbReference type="EMBL" id="RID85614.1"/>
    </source>
</evidence>
<dbReference type="AlphaFoldDB" id="A0A398B804"/>
<dbReference type="Proteomes" id="UP000265816">
    <property type="component" value="Unassembled WGS sequence"/>
</dbReference>
<dbReference type="CDD" id="cd00657">
    <property type="entry name" value="Ferritin_like"/>
    <property type="match status" value="1"/>
</dbReference>
<comment type="caution">
    <text evidence="2">The sequence shown here is derived from an EMBL/GenBank/DDBJ whole genome shotgun (WGS) entry which is preliminary data.</text>
</comment>
<dbReference type="EMBL" id="QWVT01000015">
    <property type="protein sequence ID" value="RID85614.1"/>
    <property type="molecule type" value="Genomic_DNA"/>
</dbReference>
<sequence length="153" mass="18170">MHPYYYVQNDSGYRQNEQLVRNIRKAINGEYSAIQCYERLALMAPNAKEKKQIQEIRQDESKHFHQFMRIYTSLTGKQHSPKIVEGCPNQYRTGLEFAFQDEQETVDFYLGISEGSNDPIIKETFRRAAADEQNHAVWFLYFLTNQPSRYRVF</sequence>
<keyword evidence="3" id="KW-1185">Reference proteome</keyword>
<reference evidence="2 3" key="1">
    <citation type="submission" date="2018-08" db="EMBL/GenBank/DDBJ databases">
        <title>Bacillus jemisoniae sp. nov., Bacillus chryseoplanitiae sp. nov., Bacillus resnikiae sp. nov., and Bacillus frankliniae sp. nov., isolated from Viking spacecraft and associated surfaces.</title>
        <authorList>
            <person name="Seuylemezian A."/>
            <person name="Vaishampayan P."/>
        </authorList>
    </citation>
    <scope>NUCLEOTIDE SEQUENCE [LARGE SCALE GENOMIC DNA]</scope>
    <source>
        <strain evidence="2 3">JJ-247</strain>
    </source>
</reference>
<dbReference type="GO" id="GO:0016491">
    <property type="term" value="F:oxidoreductase activity"/>
    <property type="evidence" value="ECO:0007669"/>
    <property type="project" value="InterPro"/>
</dbReference>
<name>A0A398B804_9BACI</name>
<evidence type="ECO:0000313" key="3">
    <source>
        <dbReference type="Proteomes" id="UP000265816"/>
    </source>
</evidence>
<dbReference type="Gene3D" id="1.20.5.420">
    <property type="entry name" value="Immunoglobulin FC, subunit C"/>
    <property type="match status" value="1"/>
</dbReference>
<dbReference type="SUPFAM" id="SSF47240">
    <property type="entry name" value="Ferritin-like"/>
    <property type="match status" value="1"/>
</dbReference>
<feature type="domain" description="Rubrerythrin diiron-binding" evidence="1">
    <location>
        <begin position="95"/>
        <end position="144"/>
    </location>
</feature>
<protein>
    <submittedName>
        <fullName evidence="2">Ferritin-like domain-containing protein</fullName>
    </submittedName>
</protein>
<dbReference type="Pfam" id="PF02915">
    <property type="entry name" value="Rubrerythrin"/>
    <property type="match status" value="1"/>
</dbReference>
<dbReference type="GO" id="GO:0046872">
    <property type="term" value="F:metal ion binding"/>
    <property type="evidence" value="ECO:0007669"/>
    <property type="project" value="InterPro"/>
</dbReference>
<dbReference type="InterPro" id="IPR003251">
    <property type="entry name" value="Rr_diiron-bd_dom"/>
</dbReference>
<dbReference type="RefSeq" id="WP_119112467.1">
    <property type="nucleotide sequence ID" value="NZ_CBCSEO010000002.1"/>
</dbReference>
<dbReference type="Gene3D" id="1.20.120.660">
    <property type="entry name" value="IL-4 antagonist (De novo design) like domain"/>
    <property type="match status" value="1"/>
</dbReference>
<evidence type="ECO:0000259" key="1">
    <source>
        <dbReference type="Pfam" id="PF02915"/>
    </source>
</evidence>